<accession>A0ACA9T057</accession>
<protein>
    <submittedName>
        <fullName evidence="1">1794_t:CDS:1</fullName>
    </submittedName>
</protein>
<gene>
    <name evidence="1" type="ORF">RPERSI_LOCUS36862</name>
</gene>
<dbReference type="EMBL" id="CAJVQC010179577">
    <property type="protein sequence ID" value="CAG8852025.1"/>
    <property type="molecule type" value="Genomic_DNA"/>
</dbReference>
<organism evidence="1 2">
    <name type="scientific">Racocetra persica</name>
    <dbReference type="NCBI Taxonomy" id="160502"/>
    <lineage>
        <taxon>Eukaryota</taxon>
        <taxon>Fungi</taxon>
        <taxon>Fungi incertae sedis</taxon>
        <taxon>Mucoromycota</taxon>
        <taxon>Glomeromycotina</taxon>
        <taxon>Glomeromycetes</taxon>
        <taxon>Diversisporales</taxon>
        <taxon>Gigasporaceae</taxon>
        <taxon>Racocetra</taxon>
    </lineage>
</organism>
<comment type="caution">
    <text evidence="1">The sequence shown here is derived from an EMBL/GenBank/DDBJ whole genome shotgun (WGS) entry which is preliminary data.</text>
</comment>
<dbReference type="Proteomes" id="UP000789920">
    <property type="component" value="Unassembled WGS sequence"/>
</dbReference>
<keyword evidence="2" id="KW-1185">Reference proteome</keyword>
<feature type="non-terminal residue" evidence="1">
    <location>
        <position position="1"/>
    </location>
</feature>
<evidence type="ECO:0000313" key="1">
    <source>
        <dbReference type="EMBL" id="CAG8852025.1"/>
    </source>
</evidence>
<evidence type="ECO:0000313" key="2">
    <source>
        <dbReference type="Proteomes" id="UP000789920"/>
    </source>
</evidence>
<reference evidence="1" key="1">
    <citation type="submission" date="2021-06" db="EMBL/GenBank/DDBJ databases">
        <authorList>
            <person name="Kallberg Y."/>
            <person name="Tangrot J."/>
            <person name="Rosling A."/>
        </authorList>
    </citation>
    <scope>NUCLEOTIDE SEQUENCE</scope>
    <source>
        <strain evidence="1">MA461A</strain>
    </source>
</reference>
<proteinExistence type="predicted"/>
<sequence>QRNLKNPFDMHKCSIRILTEVMLSEVEIEFPIRMSIKDNHIPPNII</sequence>
<name>A0ACA9T057_9GLOM</name>